<organism evidence="3 4">
    <name type="scientific">Handroanthus impetiginosus</name>
    <dbReference type="NCBI Taxonomy" id="429701"/>
    <lineage>
        <taxon>Eukaryota</taxon>
        <taxon>Viridiplantae</taxon>
        <taxon>Streptophyta</taxon>
        <taxon>Embryophyta</taxon>
        <taxon>Tracheophyta</taxon>
        <taxon>Spermatophyta</taxon>
        <taxon>Magnoliopsida</taxon>
        <taxon>eudicotyledons</taxon>
        <taxon>Gunneridae</taxon>
        <taxon>Pentapetalae</taxon>
        <taxon>asterids</taxon>
        <taxon>lamiids</taxon>
        <taxon>Lamiales</taxon>
        <taxon>Bignoniaceae</taxon>
        <taxon>Crescentiina</taxon>
        <taxon>Tabebuia alliance</taxon>
        <taxon>Handroanthus</taxon>
    </lineage>
</organism>
<feature type="region of interest" description="Disordered" evidence="1">
    <location>
        <begin position="149"/>
        <end position="172"/>
    </location>
</feature>
<reference evidence="4" key="1">
    <citation type="journal article" date="2018" name="Gigascience">
        <title>Genome assembly of the Pink Ipe (Handroanthus impetiginosus, Bignoniaceae), a highly valued, ecologically keystone Neotropical timber forest tree.</title>
        <authorList>
            <person name="Silva-Junior O.B."/>
            <person name="Grattapaglia D."/>
            <person name="Novaes E."/>
            <person name="Collevatti R.G."/>
        </authorList>
    </citation>
    <scope>NUCLEOTIDE SEQUENCE [LARGE SCALE GENOMIC DNA]</scope>
    <source>
        <strain evidence="4">cv. UFG-1</strain>
    </source>
</reference>
<dbReference type="AlphaFoldDB" id="A0A2G9GNP0"/>
<accession>A0A2G9GNP0</accession>
<keyword evidence="2" id="KW-0472">Membrane</keyword>
<gene>
    <name evidence="3" type="ORF">CDL12_20527</name>
</gene>
<dbReference type="Proteomes" id="UP000231279">
    <property type="component" value="Unassembled WGS sequence"/>
</dbReference>
<evidence type="ECO:0000256" key="1">
    <source>
        <dbReference type="SAM" id="MobiDB-lite"/>
    </source>
</evidence>
<evidence type="ECO:0000256" key="2">
    <source>
        <dbReference type="SAM" id="Phobius"/>
    </source>
</evidence>
<evidence type="ECO:0000313" key="4">
    <source>
        <dbReference type="Proteomes" id="UP000231279"/>
    </source>
</evidence>
<evidence type="ECO:0000313" key="3">
    <source>
        <dbReference type="EMBL" id="PIN06909.1"/>
    </source>
</evidence>
<keyword evidence="4" id="KW-1185">Reference proteome</keyword>
<comment type="caution">
    <text evidence="3">The sequence shown here is derived from an EMBL/GenBank/DDBJ whole genome shotgun (WGS) entry which is preliminary data.</text>
</comment>
<protein>
    <submittedName>
        <fullName evidence="3">Uncharacterized protein</fullName>
    </submittedName>
</protein>
<sequence>MLHLPHYTSLPLHIHSSSSINNQKKSIFSSGSRIKGHNELWGFMKSRRNGSLNAVEKDSDFEVDPDKAREALRKLDEQLQSLSKKQVNPPKIRAVDLKQSSLREEGETSEISGSFLAYLASALLLFTIFYNVLFLTVIKPSIDEGEPVLPASMNKDSQEVALSRREELPIGP</sequence>
<name>A0A2G9GNP0_9LAMI</name>
<dbReference type="EMBL" id="NKXS01004284">
    <property type="protein sequence ID" value="PIN06909.1"/>
    <property type="molecule type" value="Genomic_DNA"/>
</dbReference>
<keyword evidence="2" id="KW-1133">Transmembrane helix</keyword>
<dbReference type="PANTHER" id="PTHR37716:SF1">
    <property type="entry name" value="OS07G0568900 PROTEIN"/>
    <property type="match status" value="1"/>
</dbReference>
<proteinExistence type="predicted"/>
<dbReference type="PANTHER" id="PTHR37716">
    <property type="entry name" value="OS07G0568900 PROTEIN"/>
    <property type="match status" value="1"/>
</dbReference>
<dbReference type="GO" id="GO:0009535">
    <property type="term" value="C:chloroplast thylakoid membrane"/>
    <property type="evidence" value="ECO:0007669"/>
    <property type="project" value="TreeGrafter"/>
</dbReference>
<feature type="compositionally biased region" description="Basic and acidic residues" evidence="1">
    <location>
        <begin position="156"/>
        <end position="172"/>
    </location>
</feature>
<dbReference type="OrthoDB" id="780445at2759"/>
<feature type="transmembrane region" description="Helical" evidence="2">
    <location>
        <begin position="115"/>
        <end position="138"/>
    </location>
</feature>
<keyword evidence="2" id="KW-0812">Transmembrane</keyword>